<dbReference type="EMBL" id="KZ680426">
    <property type="protein sequence ID" value="PTB61523.1"/>
    <property type="molecule type" value="Genomic_DNA"/>
</dbReference>
<evidence type="ECO:0000313" key="2">
    <source>
        <dbReference type="Proteomes" id="UP000241546"/>
    </source>
</evidence>
<name>A0A2T4AWU4_9HYPO</name>
<reference evidence="2" key="1">
    <citation type="submission" date="2016-07" db="EMBL/GenBank/DDBJ databases">
        <title>Multiple horizontal gene transfer events from other fungi enriched the ability of initially mycotrophic Trichoderma (Ascomycota) to feed on dead plant biomass.</title>
        <authorList>
            <consortium name="DOE Joint Genome Institute"/>
            <person name="Atanasova L."/>
            <person name="Chenthamara K."/>
            <person name="Zhang J."/>
            <person name="Grujic M."/>
            <person name="Henrissat B."/>
            <person name="Kuo A."/>
            <person name="Aerts A."/>
            <person name="Salamov A."/>
            <person name="Lipzen A."/>
            <person name="Labutti K."/>
            <person name="Barry K."/>
            <person name="Miao Y."/>
            <person name="Rahimi M.J."/>
            <person name="Shen Q."/>
            <person name="Grigoriev I.V."/>
            <person name="Kubicek C.P."/>
            <person name="Druzhinina I.S."/>
        </authorList>
    </citation>
    <scope>NUCLEOTIDE SEQUENCE [LARGE SCALE GENOMIC DNA]</scope>
    <source>
        <strain evidence="2">TUCIM 6016</strain>
    </source>
</reference>
<keyword evidence="2" id="KW-1185">Reference proteome</keyword>
<feature type="non-terminal residue" evidence="1">
    <location>
        <position position="600"/>
    </location>
</feature>
<gene>
    <name evidence="1" type="ORF">BBK36DRAFT_1190464</name>
</gene>
<dbReference type="AlphaFoldDB" id="A0A2T4AWU4"/>
<dbReference type="OrthoDB" id="342900at2759"/>
<organism evidence="1 2">
    <name type="scientific">Trichoderma citrinoviride</name>
    <dbReference type="NCBI Taxonomy" id="58853"/>
    <lineage>
        <taxon>Eukaryota</taxon>
        <taxon>Fungi</taxon>
        <taxon>Dikarya</taxon>
        <taxon>Ascomycota</taxon>
        <taxon>Pezizomycotina</taxon>
        <taxon>Sordariomycetes</taxon>
        <taxon>Hypocreomycetidae</taxon>
        <taxon>Hypocreales</taxon>
        <taxon>Hypocreaceae</taxon>
        <taxon>Trichoderma</taxon>
    </lineage>
</organism>
<evidence type="ECO:0000313" key="1">
    <source>
        <dbReference type="EMBL" id="PTB61523.1"/>
    </source>
</evidence>
<dbReference type="Proteomes" id="UP000241546">
    <property type="component" value="Unassembled WGS sequence"/>
</dbReference>
<protein>
    <submittedName>
        <fullName evidence="1">Uncharacterized protein</fullName>
    </submittedName>
</protein>
<sequence length="600" mass="65530">MYTTQAGRLIVSVLSANPSAFVLMVAPTVTHIKDNLRHRKSVTHSQDLLKILNVILETRLLLSQTQMTEEQKSDFVAVDGVFKNLYNDVYKGPVGLGSNANANEDDIKIATEAVQGVGALISQRTVPLGPENDGGLLLPEATCSEICQALFAIPLSAFSNHSSNLNLDDLLNETAKALHRAVQAYASGFRPLVDQFVSVVRDSRDDQSDEAADKIQRIGSLLAYVGCSELPKSHINGRHHFLALIHVLTAELTAAIDAKASPKIWCALIVGIQAAARYFNDACLKHTPETDQVFDGTMWLYRATYKYPELRSLAGEDEDGSAPSYSSAPPSKEVTATELRNNFLLIGLVAVRSLYRRATAAIGPVPGTQKPALQLSGDFDGSDKPSEYQYLHLISDFAGFVLREMGEAQQASLKLDHYFLNLFQEEIIPIPASTSEEERKARLEKYTDEQGSSWGWLTEKSVNILSLGLLEAMRPSVVAKLFDSGVAQELLVSGTLSASLNQSSLTRPVTRSILTILANKYKIESIGYLMSRLEGRLDTALQNAQNSADSDDAARYLEQVSSVYAIVSGLIRRPSGTQARGLIQRLREAPRNAKTGHLLA</sequence>
<proteinExistence type="predicted"/>
<dbReference type="GeneID" id="36604787"/>
<accession>A0A2T4AWU4</accession>
<dbReference type="RefSeq" id="XP_024744843.1">
    <property type="nucleotide sequence ID" value="XM_024896669.1"/>
</dbReference>